<protein>
    <submittedName>
        <fullName evidence="2">Target of RNAIII-activating protein</fullName>
    </submittedName>
</protein>
<dbReference type="PANTHER" id="PTHR34474">
    <property type="entry name" value="SIGNAL TRANSDUCTION PROTEIN TRAP"/>
    <property type="match status" value="1"/>
</dbReference>
<sequence length="168" mass="19087">MNFYVTSGTPDYMEKLVEKNAKHPLILLHGNGNSVVLHETDKKSIFAVPRNFEVIAQKGQFEQKGYFTFYNMPIMSDERPVFEKKALDVISSLNTNDGVIAYRLLRPIKADTYLFIIQWGGPASYEVWKNSNEYKTSFSPVFEGTTLALQSMFNASAYITTYSAPSKE</sequence>
<dbReference type="Pfam" id="PF03992">
    <property type="entry name" value="ABM"/>
    <property type="match status" value="1"/>
</dbReference>
<dbReference type="SUPFAM" id="SSF54909">
    <property type="entry name" value="Dimeric alpha+beta barrel"/>
    <property type="match status" value="1"/>
</dbReference>
<dbReference type="PANTHER" id="PTHR34474:SF2">
    <property type="entry name" value="SIGNAL TRANSDUCTION PROTEIN TRAP"/>
    <property type="match status" value="1"/>
</dbReference>
<dbReference type="Proteomes" id="UP000600565">
    <property type="component" value="Unassembled WGS sequence"/>
</dbReference>
<reference evidence="2 3" key="1">
    <citation type="submission" date="2020-08" db="EMBL/GenBank/DDBJ databases">
        <title>A Genomic Blueprint of the Chicken Gut Microbiome.</title>
        <authorList>
            <person name="Gilroy R."/>
            <person name="Ravi A."/>
            <person name="Getino M."/>
            <person name="Pursley I."/>
            <person name="Horton D.L."/>
            <person name="Alikhan N.-F."/>
            <person name="Baker D."/>
            <person name="Gharbi K."/>
            <person name="Hall N."/>
            <person name="Watson M."/>
            <person name="Adriaenssens E.M."/>
            <person name="Foster-Nyarko E."/>
            <person name="Jarju S."/>
            <person name="Secka A."/>
            <person name="Antonio M."/>
            <person name="Oren A."/>
            <person name="Chaudhuri R."/>
            <person name="La Ragione R.M."/>
            <person name="Hildebrand F."/>
            <person name="Pallen M.J."/>
        </authorList>
    </citation>
    <scope>NUCLEOTIDE SEQUENCE [LARGE SCALE GENOMIC DNA]</scope>
    <source>
        <strain evidence="2 3">Sa1YVA6</strain>
    </source>
</reference>
<evidence type="ECO:0000313" key="3">
    <source>
        <dbReference type="Proteomes" id="UP000600565"/>
    </source>
</evidence>
<accession>A0ABR8XPN6</accession>
<organism evidence="2 3">
    <name type="scientific">Solibacillus merdavium</name>
    <dbReference type="NCBI Taxonomy" id="2762218"/>
    <lineage>
        <taxon>Bacteria</taxon>
        <taxon>Bacillati</taxon>
        <taxon>Bacillota</taxon>
        <taxon>Bacilli</taxon>
        <taxon>Bacillales</taxon>
        <taxon>Caryophanaceae</taxon>
        <taxon>Solibacillus</taxon>
    </lineage>
</organism>
<feature type="domain" description="ABM" evidence="1">
    <location>
        <begin position="77"/>
        <end position="136"/>
    </location>
</feature>
<dbReference type="EMBL" id="JACSPW010000011">
    <property type="protein sequence ID" value="MBD8033906.1"/>
    <property type="molecule type" value="Genomic_DNA"/>
</dbReference>
<dbReference type="Gene3D" id="3.30.70.100">
    <property type="match status" value="1"/>
</dbReference>
<proteinExistence type="predicted"/>
<dbReference type="InterPro" id="IPR007138">
    <property type="entry name" value="ABM_dom"/>
</dbReference>
<dbReference type="RefSeq" id="WP_191704421.1">
    <property type="nucleotide sequence ID" value="NZ_JACSPW010000011.1"/>
</dbReference>
<gene>
    <name evidence="2" type="ORF">H9632_12620</name>
</gene>
<comment type="caution">
    <text evidence="2">The sequence shown here is derived from an EMBL/GenBank/DDBJ whole genome shotgun (WGS) entry which is preliminary data.</text>
</comment>
<dbReference type="InterPro" id="IPR011008">
    <property type="entry name" value="Dimeric_a/b-barrel"/>
</dbReference>
<keyword evidence="3" id="KW-1185">Reference proteome</keyword>
<evidence type="ECO:0000259" key="1">
    <source>
        <dbReference type="Pfam" id="PF03992"/>
    </source>
</evidence>
<evidence type="ECO:0000313" key="2">
    <source>
        <dbReference type="EMBL" id="MBD8033906.1"/>
    </source>
</evidence>
<dbReference type="InterPro" id="IPR050404">
    <property type="entry name" value="Heme-degrading_MO"/>
</dbReference>
<name>A0ABR8XPN6_9BACL</name>